<dbReference type="OrthoDB" id="3798475at2759"/>
<dbReference type="AlphaFoldDB" id="A0A6A6XXA6"/>
<sequence>MLLGKYSLRAACLAFFFSSTVAVDHTWWIDQSCNGKLDNAVPEAFETAKIIRERLPADPNAAPGSPAASAFQALFSRDAFWYLSASYTEQLDRLFGDYTHSLQKFSVNTDSQFDAEIRIYCDDDARWEVRRDDPKQSEGSLNSQRGEKDKEWIDALNQIVIKGTPACKVEGTTTGAVTYVNGPGRIRTLEGDIPKKKLLSKNVDKTIDQLREVTSMVILHELFHHSRYNKKDLPENSEEAYKWANCIKKDEKTAADNADNWMLLGLLVRLLDRQFHLDPSDTKSGKLVLDKNIPARNGVTVRSIYDVLANKPRELLCENEVGNSTEAGYTCQEFAA</sequence>
<reference evidence="2" key="1">
    <citation type="journal article" date="2020" name="Stud. Mycol.">
        <title>101 Dothideomycetes genomes: a test case for predicting lifestyles and emergence of pathogens.</title>
        <authorList>
            <person name="Haridas S."/>
            <person name="Albert R."/>
            <person name="Binder M."/>
            <person name="Bloem J."/>
            <person name="Labutti K."/>
            <person name="Salamov A."/>
            <person name="Andreopoulos B."/>
            <person name="Baker S."/>
            <person name="Barry K."/>
            <person name="Bills G."/>
            <person name="Bluhm B."/>
            <person name="Cannon C."/>
            <person name="Castanera R."/>
            <person name="Culley D."/>
            <person name="Daum C."/>
            <person name="Ezra D."/>
            <person name="Gonzalez J."/>
            <person name="Henrissat B."/>
            <person name="Kuo A."/>
            <person name="Liang C."/>
            <person name="Lipzen A."/>
            <person name="Lutzoni F."/>
            <person name="Magnuson J."/>
            <person name="Mondo S."/>
            <person name="Nolan M."/>
            <person name="Ohm R."/>
            <person name="Pangilinan J."/>
            <person name="Park H.-J."/>
            <person name="Ramirez L."/>
            <person name="Alfaro M."/>
            <person name="Sun H."/>
            <person name="Tritt A."/>
            <person name="Yoshinaga Y."/>
            <person name="Zwiers L.-H."/>
            <person name="Turgeon B."/>
            <person name="Goodwin S."/>
            <person name="Spatafora J."/>
            <person name="Crous P."/>
            <person name="Grigoriev I."/>
        </authorList>
    </citation>
    <scope>NUCLEOTIDE SEQUENCE</scope>
    <source>
        <strain evidence="2">CBS 109.77</strain>
    </source>
</reference>
<proteinExistence type="predicted"/>
<keyword evidence="3" id="KW-1185">Reference proteome</keyword>
<feature type="chain" id="PRO_5025681164" description="Lysine-specific metallo-endopeptidase domain-containing protein" evidence="1">
    <location>
        <begin position="23"/>
        <end position="336"/>
    </location>
</feature>
<dbReference type="Proteomes" id="UP000799757">
    <property type="component" value="Unassembled WGS sequence"/>
</dbReference>
<evidence type="ECO:0000256" key="1">
    <source>
        <dbReference type="SAM" id="SignalP"/>
    </source>
</evidence>
<dbReference type="InterPro" id="IPR024079">
    <property type="entry name" value="MetalloPept_cat_dom_sf"/>
</dbReference>
<feature type="signal peptide" evidence="1">
    <location>
        <begin position="1"/>
        <end position="22"/>
    </location>
</feature>
<accession>A0A6A6XXA6</accession>
<keyword evidence="1" id="KW-0732">Signal</keyword>
<evidence type="ECO:0000313" key="2">
    <source>
        <dbReference type="EMBL" id="KAF2801152.1"/>
    </source>
</evidence>
<name>A0A6A6XXA6_9PLEO</name>
<dbReference type="EMBL" id="MU001738">
    <property type="protein sequence ID" value="KAF2801152.1"/>
    <property type="molecule type" value="Genomic_DNA"/>
</dbReference>
<evidence type="ECO:0000313" key="3">
    <source>
        <dbReference type="Proteomes" id="UP000799757"/>
    </source>
</evidence>
<evidence type="ECO:0008006" key="4">
    <source>
        <dbReference type="Google" id="ProtNLM"/>
    </source>
</evidence>
<protein>
    <recommendedName>
        <fullName evidence="4">Lysine-specific metallo-endopeptidase domain-containing protein</fullName>
    </recommendedName>
</protein>
<dbReference type="Gene3D" id="3.40.390.10">
    <property type="entry name" value="Collagenase (Catalytic Domain)"/>
    <property type="match status" value="1"/>
</dbReference>
<gene>
    <name evidence="2" type="ORF">K505DRAFT_355013</name>
</gene>
<dbReference type="GO" id="GO:0008237">
    <property type="term" value="F:metallopeptidase activity"/>
    <property type="evidence" value="ECO:0007669"/>
    <property type="project" value="InterPro"/>
</dbReference>
<organism evidence="2 3">
    <name type="scientific">Melanomma pulvis-pyrius CBS 109.77</name>
    <dbReference type="NCBI Taxonomy" id="1314802"/>
    <lineage>
        <taxon>Eukaryota</taxon>
        <taxon>Fungi</taxon>
        <taxon>Dikarya</taxon>
        <taxon>Ascomycota</taxon>
        <taxon>Pezizomycotina</taxon>
        <taxon>Dothideomycetes</taxon>
        <taxon>Pleosporomycetidae</taxon>
        <taxon>Pleosporales</taxon>
        <taxon>Melanommataceae</taxon>
        <taxon>Melanomma</taxon>
    </lineage>
</organism>